<comment type="caution">
    <text evidence="7">The sequence shown here is derived from an EMBL/GenBank/DDBJ whole genome shotgun (WGS) entry which is preliminary data.</text>
</comment>
<proteinExistence type="predicted"/>
<reference evidence="7 8" key="1">
    <citation type="submission" date="2018-07" db="EMBL/GenBank/DDBJ databases">
        <title>Genomic Encyclopedia of Type Strains, Phase IV (KMG-IV): sequencing the most valuable type-strain genomes for metagenomic binning, comparative biology and taxonomic classification.</title>
        <authorList>
            <person name="Goeker M."/>
        </authorList>
    </citation>
    <scope>NUCLEOTIDE SEQUENCE [LARGE SCALE GENOMIC DNA]</scope>
    <source>
        <strain evidence="7 8">DSM 26407</strain>
    </source>
</reference>
<dbReference type="CDD" id="cd08070">
    <property type="entry name" value="MPN_like"/>
    <property type="match status" value="1"/>
</dbReference>
<dbReference type="SMART" id="SM00232">
    <property type="entry name" value="JAB_MPN"/>
    <property type="match status" value="1"/>
</dbReference>
<dbReference type="PANTHER" id="PTHR34858">
    <property type="entry name" value="CYSO-CYSTEINE PEPTIDASE"/>
    <property type="match status" value="1"/>
</dbReference>
<keyword evidence="3" id="KW-0378">Hydrolase</keyword>
<sequence length="126" mass="13664">MDALVGHALRSPRLEVCGLIGGVGEVAVSRYPVANVARDPARRFEMDPRAQIDVFRALREENQELYAIYHSHPDGPAEPSATDLEQAAYPDAFYLIVSLAGTAAPEVRAFRLVDNAFAAVDLVVEG</sequence>
<dbReference type="InterPro" id="IPR051929">
    <property type="entry name" value="VirAsm_ModProt"/>
</dbReference>
<name>A0A369CBR1_9GAMM</name>
<keyword evidence="2" id="KW-0479">Metal-binding</keyword>
<accession>A0A369CBR1</accession>
<evidence type="ECO:0000256" key="5">
    <source>
        <dbReference type="ARBA" id="ARBA00023049"/>
    </source>
</evidence>
<dbReference type="PROSITE" id="PS50249">
    <property type="entry name" value="MPN"/>
    <property type="match status" value="1"/>
</dbReference>
<dbReference type="EMBL" id="QPJY01000003">
    <property type="protein sequence ID" value="RCX31143.1"/>
    <property type="molecule type" value="Genomic_DNA"/>
</dbReference>
<organism evidence="7 8">
    <name type="scientific">Thioalbus denitrificans</name>
    <dbReference type="NCBI Taxonomy" id="547122"/>
    <lineage>
        <taxon>Bacteria</taxon>
        <taxon>Pseudomonadati</taxon>
        <taxon>Pseudomonadota</taxon>
        <taxon>Gammaproteobacteria</taxon>
        <taxon>Chromatiales</taxon>
        <taxon>Ectothiorhodospiraceae</taxon>
        <taxon>Thioalbus</taxon>
    </lineage>
</organism>
<dbReference type="Gene3D" id="3.40.140.10">
    <property type="entry name" value="Cytidine Deaminase, domain 2"/>
    <property type="match status" value="1"/>
</dbReference>
<evidence type="ECO:0000256" key="3">
    <source>
        <dbReference type="ARBA" id="ARBA00022801"/>
    </source>
</evidence>
<dbReference type="Proteomes" id="UP000252707">
    <property type="component" value="Unassembled WGS sequence"/>
</dbReference>
<dbReference type="InterPro" id="IPR000555">
    <property type="entry name" value="JAMM/MPN+_dom"/>
</dbReference>
<dbReference type="GO" id="GO:0006508">
    <property type="term" value="P:proteolysis"/>
    <property type="evidence" value="ECO:0007669"/>
    <property type="project" value="UniProtKB-KW"/>
</dbReference>
<keyword evidence="7" id="KW-0647">Proteasome</keyword>
<evidence type="ECO:0000313" key="7">
    <source>
        <dbReference type="EMBL" id="RCX31143.1"/>
    </source>
</evidence>
<dbReference type="GO" id="GO:0008235">
    <property type="term" value="F:metalloexopeptidase activity"/>
    <property type="evidence" value="ECO:0007669"/>
    <property type="project" value="TreeGrafter"/>
</dbReference>
<protein>
    <submittedName>
        <fullName evidence="7">Proteasome lid subunit RPN8/RPN11</fullName>
    </submittedName>
</protein>
<evidence type="ECO:0000256" key="2">
    <source>
        <dbReference type="ARBA" id="ARBA00022723"/>
    </source>
</evidence>
<keyword evidence="8" id="KW-1185">Reference proteome</keyword>
<dbReference type="RefSeq" id="WP_170142099.1">
    <property type="nucleotide sequence ID" value="NZ_QPJY01000003.1"/>
</dbReference>
<dbReference type="AlphaFoldDB" id="A0A369CBR1"/>
<dbReference type="GO" id="GO:0008270">
    <property type="term" value="F:zinc ion binding"/>
    <property type="evidence" value="ECO:0007669"/>
    <property type="project" value="TreeGrafter"/>
</dbReference>
<keyword evidence="4" id="KW-0862">Zinc</keyword>
<dbReference type="GO" id="GO:0000502">
    <property type="term" value="C:proteasome complex"/>
    <property type="evidence" value="ECO:0007669"/>
    <property type="project" value="UniProtKB-KW"/>
</dbReference>
<evidence type="ECO:0000259" key="6">
    <source>
        <dbReference type="PROSITE" id="PS50249"/>
    </source>
</evidence>
<evidence type="ECO:0000256" key="4">
    <source>
        <dbReference type="ARBA" id="ARBA00022833"/>
    </source>
</evidence>
<dbReference type="SUPFAM" id="SSF102712">
    <property type="entry name" value="JAB1/MPN domain"/>
    <property type="match status" value="1"/>
</dbReference>
<evidence type="ECO:0000256" key="1">
    <source>
        <dbReference type="ARBA" id="ARBA00022670"/>
    </source>
</evidence>
<keyword evidence="5" id="KW-0482">Metalloprotease</keyword>
<keyword evidence="1" id="KW-0645">Protease</keyword>
<dbReference type="Pfam" id="PF14464">
    <property type="entry name" value="Prok-JAB"/>
    <property type="match status" value="1"/>
</dbReference>
<feature type="domain" description="MPN" evidence="6">
    <location>
        <begin position="1"/>
        <end position="116"/>
    </location>
</feature>
<dbReference type="InterPro" id="IPR028090">
    <property type="entry name" value="JAB_dom_prok"/>
</dbReference>
<gene>
    <name evidence="7" type="ORF">DFQ59_103107</name>
</gene>
<evidence type="ECO:0000313" key="8">
    <source>
        <dbReference type="Proteomes" id="UP000252707"/>
    </source>
</evidence>
<dbReference type="InterPro" id="IPR037518">
    <property type="entry name" value="MPN"/>
</dbReference>
<dbReference type="PANTHER" id="PTHR34858:SF1">
    <property type="entry name" value="CYSO-CYSTEINE PEPTIDASE"/>
    <property type="match status" value="1"/>
</dbReference>